<gene>
    <name evidence="11" type="ORF">Rhow_001873</name>
</gene>
<dbReference type="InterPro" id="IPR027417">
    <property type="entry name" value="P-loop_NTPase"/>
</dbReference>
<evidence type="ECO:0000256" key="3">
    <source>
        <dbReference type="ARBA" id="ARBA00022679"/>
    </source>
</evidence>
<evidence type="ECO:0000259" key="10">
    <source>
        <dbReference type="PROSITE" id="PS50011"/>
    </source>
</evidence>
<evidence type="ECO:0000256" key="4">
    <source>
        <dbReference type="ARBA" id="ARBA00022737"/>
    </source>
</evidence>
<dbReference type="GO" id="GO:0005524">
    <property type="term" value="F:ATP binding"/>
    <property type="evidence" value="ECO:0007669"/>
    <property type="project" value="UniProtKB-UniRule"/>
</dbReference>
<dbReference type="Pfam" id="PF25873">
    <property type="entry name" value="WHD_MalT"/>
    <property type="match status" value="1"/>
</dbReference>
<dbReference type="PANTHER" id="PTHR43289:SF6">
    <property type="entry name" value="SERINE_THREONINE-PROTEIN KINASE NEKL-3"/>
    <property type="match status" value="1"/>
</dbReference>
<dbReference type="EMBL" id="BHYM01000002">
    <property type="protein sequence ID" value="GCE36507.1"/>
    <property type="molecule type" value="Genomic_DNA"/>
</dbReference>
<dbReference type="Pfam" id="PF00069">
    <property type="entry name" value="Pkinase"/>
    <property type="match status" value="1"/>
</dbReference>
<dbReference type="GO" id="GO:0004674">
    <property type="term" value="F:protein serine/threonine kinase activity"/>
    <property type="evidence" value="ECO:0007669"/>
    <property type="project" value="UniProtKB-KW"/>
</dbReference>
<keyword evidence="4" id="KW-0677">Repeat</keyword>
<dbReference type="Gene3D" id="3.30.200.20">
    <property type="entry name" value="Phosphorylase Kinase, domain 1"/>
    <property type="match status" value="1"/>
</dbReference>
<organism evidence="11 12">
    <name type="scientific">Rhodococcus wratislaviensis</name>
    <name type="common">Tsukamurella wratislaviensis</name>
    <dbReference type="NCBI Taxonomy" id="44752"/>
    <lineage>
        <taxon>Bacteria</taxon>
        <taxon>Bacillati</taxon>
        <taxon>Actinomycetota</taxon>
        <taxon>Actinomycetes</taxon>
        <taxon>Mycobacteriales</taxon>
        <taxon>Nocardiaceae</taxon>
        <taxon>Rhodococcus</taxon>
    </lineage>
</organism>
<keyword evidence="2" id="KW-0723">Serine/threonine-protein kinase</keyword>
<dbReference type="PANTHER" id="PTHR43289">
    <property type="entry name" value="MITOGEN-ACTIVATED PROTEIN KINASE KINASE KINASE 20-RELATED"/>
    <property type="match status" value="1"/>
</dbReference>
<dbReference type="SUPFAM" id="SSF56112">
    <property type="entry name" value="Protein kinase-like (PK-like)"/>
    <property type="match status" value="1"/>
</dbReference>
<proteinExistence type="predicted"/>
<dbReference type="EC" id="2.7.11.1" evidence="1"/>
<protein>
    <recommendedName>
        <fullName evidence="1">non-specific serine/threonine protein kinase</fullName>
        <ecNumber evidence="1">2.7.11.1</ecNumber>
    </recommendedName>
</protein>
<evidence type="ECO:0000256" key="1">
    <source>
        <dbReference type="ARBA" id="ARBA00012513"/>
    </source>
</evidence>
<dbReference type="InterPro" id="IPR011990">
    <property type="entry name" value="TPR-like_helical_dom_sf"/>
</dbReference>
<dbReference type="SUPFAM" id="SSF52540">
    <property type="entry name" value="P-loop containing nucleoside triphosphate hydrolases"/>
    <property type="match status" value="1"/>
</dbReference>
<comment type="caution">
    <text evidence="11">The sequence shown here is derived from an EMBL/GenBank/DDBJ whole genome shotgun (WGS) entry which is preliminary data.</text>
</comment>
<reference evidence="11 12" key="1">
    <citation type="submission" date="2018-11" db="EMBL/GenBank/DDBJ databases">
        <title>Microbial catabolism of amino acid.</title>
        <authorList>
            <person name="Hibi M."/>
            <person name="Ogawa J."/>
        </authorList>
    </citation>
    <scope>NUCLEOTIDE SEQUENCE [LARGE SCALE GENOMIC DNA]</scope>
    <source>
        <strain evidence="11 12">C31-06</strain>
    </source>
</reference>
<keyword evidence="3" id="KW-0808">Transferase</keyword>
<keyword evidence="7 8" id="KW-0067">ATP-binding</keyword>
<evidence type="ECO:0000256" key="6">
    <source>
        <dbReference type="ARBA" id="ARBA00022777"/>
    </source>
</evidence>
<dbReference type="InterPro" id="IPR000719">
    <property type="entry name" value="Prot_kinase_dom"/>
</dbReference>
<dbReference type="Gene3D" id="1.10.510.10">
    <property type="entry name" value="Transferase(Phosphotransferase) domain 1"/>
    <property type="match status" value="1"/>
</dbReference>
<keyword evidence="12" id="KW-1185">Reference proteome</keyword>
<keyword evidence="6" id="KW-0418">Kinase</keyword>
<evidence type="ECO:0000256" key="7">
    <source>
        <dbReference type="ARBA" id="ARBA00022840"/>
    </source>
</evidence>
<feature type="binding site" evidence="8">
    <location>
        <position position="116"/>
    </location>
    <ligand>
        <name>ATP</name>
        <dbReference type="ChEBI" id="CHEBI:30616"/>
    </ligand>
</feature>
<dbReference type="InterPro" id="IPR011009">
    <property type="entry name" value="Kinase-like_dom_sf"/>
</dbReference>
<dbReference type="InterPro" id="IPR056884">
    <property type="entry name" value="NPHP3-like_N"/>
</dbReference>
<evidence type="ECO:0000256" key="8">
    <source>
        <dbReference type="PROSITE-ProRule" id="PRU10141"/>
    </source>
</evidence>
<evidence type="ECO:0000313" key="12">
    <source>
        <dbReference type="Proteomes" id="UP000287519"/>
    </source>
</evidence>
<sequence>MRSAGVVRAVAMPVSVTVEFSSGLLVLEHRSPCRTTAICWRQCTEKVISLSVPRHPESSSGPTDSDPQATKRIVVTDIVAELSSEGFDDAREIGRGGFGVVYRCLQTALDRTVAIKVLSSDLDGEDRERFLREQRAMGKLSGHPHVVDILQSGVTRSGRPYIVMPYHSRNSLDAWIRREGPLPWSETLRVGVKLAGALETAHRLGTLHRDVKPANILLTGYGEPQLTDFGIARVSGGFETTSSMITGSPAFTAPEVLRGDAPSASSDVYSLGAALFCLLTGHAAFERRSGERLVAQFLRIATQPVPDLRGEDIPDDVCTAIERAMSEEPTDRPESAAEFGQELRDIERRHGLDVDEMALPAAADEFPRTEHTSTPTTQSGRSRSYRRRSGATPPSAAARFRPPTPMRSLVERTRLLDLLRLGQRRRLTLIHAPAGFGKSTVAAQWRDVLIEDGAAVAWLTVDNDDNNVVWFLSHLVEAIRQAEPTLADELGQALDENGADAERYVLTSLVNQVHDSRRHVVVMIDDWHRVTSPDTIAAMDFILENGCHHLQMVVSSRSQAGLPLAKMRVRDELVEIDSVALRFDLTESQRFLVDLGGLHLDDSDVEALEETTDGWVAALQLASLSLRDRDDPGDLIRHMSGRHHAIGEYLAENVLSTLEPALLDFMLATSITERVCGELACVLANVPRGQALLEQVESRDLFLRSLDEDREWFEYHHLFAEYLRRRLERDHPSRVADLHRAAAHWFADHHYVSDAVDHALAAGDRDVAVAVVEEQGMYLVEHSRMVALLGLVDKLPQSLVESSPRIQIAVAWANILLQRVAPALQALSLVASRLESSALSESEQADIRVEADIVRAVIAVSSDRIAGVPDLIAECLARPETLRPWVVSAGSNLASAVAIAQFDFVEARRLQEWATGYHQRTVGPFSKMYGYCFAGIAALEQLDITAAEDNFRLAVQTATKGVGPHSHAARLAGALLGELMYELGHLDEAERLLDESYELGPEAGIVDFMIARFVTGARLKAARGDVASAARHLDEGASAAAALGLPRLRARVENERVRLGLPASPQPPPTAGKLTREPDFGFAEIIAQLDDATEIRKQLAVEPDVACRRAEEWVRRVEQESRPRAAMQANRLLVACLVAAGRVDEAKSVLASIAATCARIGFVRYLIDGGPRVVPALTALLEDRVAGRWPSDRPEVPAEFLAAALETATPIES</sequence>
<dbReference type="PROSITE" id="PS50011">
    <property type="entry name" value="PROTEIN_KINASE_DOM"/>
    <property type="match status" value="1"/>
</dbReference>
<dbReference type="InterPro" id="IPR017441">
    <property type="entry name" value="Protein_kinase_ATP_BS"/>
</dbReference>
<keyword evidence="5 8" id="KW-0547">Nucleotide-binding</keyword>
<dbReference type="Gene3D" id="3.40.50.300">
    <property type="entry name" value="P-loop containing nucleotide triphosphate hydrolases"/>
    <property type="match status" value="1"/>
</dbReference>
<dbReference type="InterPro" id="IPR059106">
    <property type="entry name" value="WHD_MalT"/>
</dbReference>
<dbReference type="CDD" id="cd14014">
    <property type="entry name" value="STKc_PknB_like"/>
    <property type="match status" value="1"/>
</dbReference>
<evidence type="ECO:0000256" key="5">
    <source>
        <dbReference type="ARBA" id="ARBA00022741"/>
    </source>
</evidence>
<feature type="region of interest" description="Disordered" evidence="9">
    <location>
        <begin position="360"/>
        <end position="404"/>
    </location>
</feature>
<evidence type="ECO:0000256" key="2">
    <source>
        <dbReference type="ARBA" id="ARBA00022527"/>
    </source>
</evidence>
<feature type="domain" description="Protein kinase" evidence="10">
    <location>
        <begin position="87"/>
        <end position="344"/>
    </location>
</feature>
<dbReference type="AlphaFoldDB" id="A0A402BYS8"/>
<evidence type="ECO:0000313" key="11">
    <source>
        <dbReference type="EMBL" id="GCE36507.1"/>
    </source>
</evidence>
<dbReference type="PIRSF" id="PIRSF000574">
    <property type="entry name" value="Ser/Thr_PK_PknK_prd"/>
    <property type="match status" value="1"/>
</dbReference>
<dbReference type="PROSITE" id="PS00107">
    <property type="entry name" value="PROTEIN_KINASE_ATP"/>
    <property type="match status" value="1"/>
</dbReference>
<dbReference type="InterPro" id="IPR016236">
    <property type="entry name" value="Ser/Thr_kinase_PknK_prd"/>
</dbReference>
<dbReference type="Proteomes" id="UP000287519">
    <property type="component" value="Unassembled WGS sequence"/>
</dbReference>
<dbReference type="Gene3D" id="1.25.40.10">
    <property type="entry name" value="Tetratricopeptide repeat domain"/>
    <property type="match status" value="1"/>
</dbReference>
<evidence type="ECO:0000256" key="9">
    <source>
        <dbReference type="SAM" id="MobiDB-lite"/>
    </source>
</evidence>
<dbReference type="Pfam" id="PF24883">
    <property type="entry name" value="NPHP3_N"/>
    <property type="match status" value="1"/>
</dbReference>
<dbReference type="SMART" id="SM00220">
    <property type="entry name" value="S_TKc"/>
    <property type="match status" value="1"/>
</dbReference>
<name>A0A402BYS8_RHOWR</name>
<accession>A0A402BYS8</accession>